<sequence length="1237" mass="139363">MFGDLFEEDYPSVSNNQYEKGKKLKTKALEPPAPREFTNLSGIRNQGGTCYLNSLLQTLHFTPEFREALFSLGPEELGSLEDKDKPDAKVRIIPLQLQRLFAQLLLLDQEAASTADLTDSFGWTSNEEMRQHDVQELNRILFSALESSLVGTSGHDLINRLYHGTIVNQIVCKDCRNVSEKQEDFLDLTVTVKNVSGLEEALWNMYVEEEVFDCDNLYHCGTCDRLVKAVKSAKLCKLPPFLTVSLLRFNFDFVKRERYKETSCYTFPLRIDLKPFCEQSELDDSEYIYDLFSVIIHKGGCYGGHYHVYIKDVDHLGNWQFQEEEGEPDVNLQDLPNGEEIEDPLMVLQAILSQEERNLIPVDQLGQKLLKKIGLSWNKNYRKQYGPLRKFLQLHPQIFLLSADESTVSLSQNCFLQPKSDPQRNDEQIFQTPTSASPALDDTMSCPHWFDINDSKVQPIKEKDIEQQFQGKESAYMLFYRKSRLQRPPEARANPRYRVPCHLLSEMDVANVELQTARAEYDSANSNFQLHLHLGPHYRLFNGALHPLVSQTESVWDLTFDRRKTLGDLRQSIFQLLEFWEGDMVLSVAKLVPAGLHVYQTLDGDELTLWDMEIADGEDIFVWNGVEVGGVQIQTGIDCEPLLLNILHPATSGDGEQCQQWVESPCVLPANAEVASILTALAVPAGVISVSSAESTGEGSWTTIPPGDLKMTLREQGLRNGSLVLVQHANGDAHSLLTKQGKWSTSVNEINWFQVNNLCQLASEEKQVKVSATGNTVVFDIRIKAIKELKLMKELAESSCLRPIDRSGKLLPPVPDSYTVKEAELKMGSSLGLCLGKAPTSTQLFLFFTMGSDIQPGTEMGIIVEETLSVRDCLKMMLQKAGLPGDRWHLRKMDWCYEAGEALCEENATLKELMLCSGDTLVLMEGALPPPGFLKVPIWWYQPRDPSGHRRSHQDQTSSATCQDGAWRAASTPGVASYTHADASLHYLGDVEISEDAALADLKSQAMTLPSFSEFAVPSPAFLRAWTVESKRPGRLLRSDQRQLRECRLGRRTEICLEPLQKEESLGPQDLVLRTQMRLPGQRAYAPPVDMVWDTSRGCSVASLRQAVADFCSLPVEKTEIAKYFPETFEWVPLSSWSQQIAKRKKKKKQDNLQGAPYYLKDGDTVGVKNLLEEDDDDFSTVRDDIGKERQRQLALGKKRSREALHVESSDTFSGAEAPSRPHRPEASLSIRVGSFR</sequence>
<evidence type="ECO:0000313" key="2">
    <source>
        <dbReference type="RefSeq" id="XP_042636794.1"/>
    </source>
</evidence>
<protein>
    <submittedName>
        <fullName evidence="2">Ubiquitin carboxyl-terminal hydrolase 40</fullName>
    </submittedName>
</protein>
<keyword evidence="2" id="KW-0378">Hydrolase</keyword>
<proteinExistence type="predicted"/>
<keyword evidence="1" id="KW-1185">Reference proteome</keyword>
<gene>
    <name evidence="2" type="primary">USP40</name>
</gene>
<organism evidence="1 2">
    <name type="scientific">Orycteropus afer afer</name>
    <dbReference type="NCBI Taxonomy" id="1230840"/>
    <lineage>
        <taxon>Eukaryota</taxon>
        <taxon>Metazoa</taxon>
        <taxon>Chordata</taxon>
        <taxon>Craniata</taxon>
        <taxon>Vertebrata</taxon>
        <taxon>Euteleostomi</taxon>
        <taxon>Mammalia</taxon>
        <taxon>Eutheria</taxon>
        <taxon>Afrotheria</taxon>
        <taxon>Tubulidentata</taxon>
        <taxon>Orycteropodidae</taxon>
        <taxon>Orycteropus</taxon>
    </lineage>
</organism>
<reference evidence="2" key="1">
    <citation type="submission" date="2025-08" db="UniProtKB">
        <authorList>
            <consortium name="RefSeq"/>
        </authorList>
    </citation>
    <scope>IDENTIFICATION</scope>
</reference>
<name>A0AC54Z985_ORYAF</name>
<dbReference type="RefSeq" id="XP_042636794.1">
    <property type="nucleotide sequence ID" value="XM_042780860.1"/>
</dbReference>
<dbReference type="Proteomes" id="UP000694850">
    <property type="component" value="Unplaced"/>
</dbReference>
<evidence type="ECO:0000313" key="1">
    <source>
        <dbReference type="Proteomes" id="UP000694850"/>
    </source>
</evidence>
<accession>A0AC54Z985</accession>